<dbReference type="Pfam" id="PF00168">
    <property type="entry name" value="C2"/>
    <property type="match status" value="1"/>
</dbReference>
<dbReference type="FunFam" id="2.60.40.150:FF:000034">
    <property type="entry name" value="otoferlin isoform X2"/>
    <property type="match status" value="1"/>
</dbReference>
<dbReference type="InterPro" id="IPR035892">
    <property type="entry name" value="C2_domain_sf"/>
</dbReference>
<evidence type="ECO:0000256" key="2">
    <source>
        <dbReference type="ARBA" id="ARBA00022692"/>
    </source>
</evidence>
<dbReference type="PANTHER" id="PTHR12546:SF32">
    <property type="entry name" value="OTOFERLIN"/>
    <property type="match status" value="1"/>
</dbReference>
<evidence type="ECO:0000313" key="7">
    <source>
        <dbReference type="EMBL" id="KFV55604.1"/>
    </source>
</evidence>
<dbReference type="EMBL" id="KK392664">
    <property type="protein sequence ID" value="KFV55604.1"/>
    <property type="molecule type" value="Genomic_DNA"/>
</dbReference>
<dbReference type="GO" id="GO:0030672">
    <property type="term" value="C:synaptic vesicle membrane"/>
    <property type="evidence" value="ECO:0007669"/>
    <property type="project" value="TreeGrafter"/>
</dbReference>
<organism evidence="7 8">
    <name type="scientific">Tyto alba</name>
    <name type="common">Barn owl</name>
    <dbReference type="NCBI Taxonomy" id="56313"/>
    <lineage>
        <taxon>Eukaryota</taxon>
        <taxon>Metazoa</taxon>
        <taxon>Chordata</taxon>
        <taxon>Craniata</taxon>
        <taxon>Vertebrata</taxon>
        <taxon>Euteleostomi</taxon>
        <taxon>Archelosauria</taxon>
        <taxon>Archosauria</taxon>
        <taxon>Dinosauria</taxon>
        <taxon>Saurischia</taxon>
        <taxon>Theropoda</taxon>
        <taxon>Coelurosauria</taxon>
        <taxon>Aves</taxon>
        <taxon>Neognathae</taxon>
        <taxon>Neoaves</taxon>
        <taxon>Telluraves</taxon>
        <taxon>Strigiformes</taxon>
        <taxon>Tytonidae</taxon>
        <taxon>Tyto</taxon>
    </lineage>
</organism>
<feature type="domain" description="C2" evidence="6">
    <location>
        <begin position="1"/>
        <end position="122"/>
    </location>
</feature>
<evidence type="ECO:0000256" key="5">
    <source>
        <dbReference type="ARBA" id="ARBA00023136"/>
    </source>
</evidence>
<dbReference type="InterPro" id="IPR037721">
    <property type="entry name" value="Ferlin"/>
</dbReference>
<evidence type="ECO:0000313" key="8">
    <source>
        <dbReference type="Proteomes" id="UP000054190"/>
    </source>
</evidence>
<keyword evidence="3" id="KW-0677">Repeat</keyword>
<dbReference type="GO" id="GO:0035612">
    <property type="term" value="F:AP-2 adaptor complex binding"/>
    <property type="evidence" value="ECO:0007669"/>
    <property type="project" value="TreeGrafter"/>
</dbReference>
<dbReference type="GO" id="GO:0005509">
    <property type="term" value="F:calcium ion binding"/>
    <property type="evidence" value="ECO:0007669"/>
    <property type="project" value="TreeGrafter"/>
</dbReference>
<dbReference type="PANTHER" id="PTHR12546">
    <property type="entry name" value="FER-1-LIKE"/>
    <property type="match status" value="1"/>
</dbReference>
<keyword evidence="2" id="KW-0812">Transmembrane</keyword>
<dbReference type="Proteomes" id="UP000054190">
    <property type="component" value="Unassembled WGS sequence"/>
</dbReference>
<dbReference type="PROSITE" id="PS50004">
    <property type="entry name" value="C2"/>
    <property type="match status" value="1"/>
</dbReference>
<dbReference type="SUPFAM" id="SSF49562">
    <property type="entry name" value="C2 domain (Calcium/lipid-binding domain, CaLB)"/>
    <property type="match status" value="1"/>
</dbReference>
<feature type="non-terminal residue" evidence="7">
    <location>
        <position position="1"/>
    </location>
</feature>
<keyword evidence="4" id="KW-1133">Transmembrane helix</keyword>
<dbReference type="GO" id="GO:0007009">
    <property type="term" value="P:plasma membrane organization"/>
    <property type="evidence" value="ECO:0007669"/>
    <property type="project" value="TreeGrafter"/>
</dbReference>
<dbReference type="AlphaFoldDB" id="A0A093FMS8"/>
<protein>
    <submittedName>
        <fullName evidence="7">Otoferlin</fullName>
    </submittedName>
</protein>
<comment type="subcellular location">
    <subcellularLocation>
        <location evidence="1">Membrane</location>
        <topology evidence="1">Single-pass membrane protein</topology>
    </subcellularLocation>
</comment>
<keyword evidence="5" id="KW-0472">Membrane</keyword>
<reference evidence="7 8" key="1">
    <citation type="submission" date="2014-04" db="EMBL/GenBank/DDBJ databases">
        <title>Genome evolution of avian class.</title>
        <authorList>
            <person name="Zhang G."/>
            <person name="Li C."/>
        </authorList>
    </citation>
    <scope>NUCLEOTIDE SEQUENCE [LARGE SCALE GENOMIC DNA]</scope>
    <source>
        <strain evidence="7">BGI_N341</strain>
    </source>
</reference>
<dbReference type="GO" id="GO:0016082">
    <property type="term" value="P:synaptic vesicle priming"/>
    <property type="evidence" value="ECO:0007669"/>
    <property type="project" value="TreeGrafter"/>
</dbReference>
<gene>
    <name evidence="7" type="ORF">N341_01913</name>
</gene>
<evidence type="ECO:0000256" key="4">
    <source>
        <dbReference type="ARBA" id="ARBA00022989"/>
    </source>
</evidence>
<feature type="non-terminal residue" evidence="7">
    <location>
        <position position="122"/>
    </location>
</feature>
<dbReference type="GO" id="GO:0048787">
    <property type="term" value="C:presynaptic active zone membrane"/>
    <property type="evidence" value="ECO:0007669"/>
    <property type="project" value="TreeGrafter"/>
</dbReference>
<sequence length="122" mass="14047">NLLLPDGVPAERQWARFYIKIYRAEGLPRMNTSIMANVKKAFIGDNKDLVDPYVQVVFAGQKVNKLRAVPSYEPLWNEQIIFTEMFPPLCKRIKIQIRDSDKVNDVAIGTHFIDLRKISNEG</sequence>
<dbReference type="InterPro" id="IPR037722">
    <property type="entry name" value="C2C_Ferlin"/>
</dbReference>
<evidence type="ECO:0000259" key="6">
    <source>
        <dbReference type="PROSITE" id="PS50004"/>
    </source>
</evidence>
<name>A0A093FMS8_TYTAL</name>
<proteinExistence type="predicted"/>
<evidence type="ECO:0000256" key="3">
    <source>
        <dbReference type="ARBA" id="ARBA00022737"/>
    </source>
</evidence>
<evidence type="ECO:0000256" key="1">
    <source>
        <dbReference type="ARBA" id="ARBA00004167"/>
    </source>
</evidence>
<accession>A0A093FMS8</accession>
<keyword evidence="8" id="KW-1185">Reference proteome</keyword>
<dbReference type="Gene3D" id="2.60.40.150">
    <property type="entry name" value="C2 domain"/>
    <property type="match status" value="1"/>
</dbReference>
<dbReference type="InterPro" id="IPR000008">
    <property type="entry name" value="C2_dom"/>
</dbReference>
<dbReference type="CDD" id="cd04018">
    <property type="entry name" value="C2C_Ferlin"/>
    <property type="match status" value="1"/>
</dbReference>